<keyword evidence="6" id="KW-0808">Transferase</keyword>
<dbReference type="SMART" id="SM00388">
    <property type="entry name" value="HisKA"/>
    <property type="match status" value="1"/>
</dbReference>
<evidence type="ECO:0000256" key="6">
    <source>
        <dbReference type="ARBA" id="ARBA00022679"/>
    </source>
</evidence>
<dbReference type="Proteomes" id="UP000245629">
    <property type="component" value="Chromosome 1"/>
</dbReference>
<evidence type="ECO:0000259" key="15">
    <source>
        <dbReference type="PROSITE" id="PS50110"/>
    </source>
</evidence>
<dbReference type="GO" id="GO:0009927">
    <property type="term" value="F:histidine phosphotransfer kinase activity"/>
    <property type="evidence" value="ECO:0007669"/>
    <property type="project" value="TreeGrafter"/>
</dbReference>
<dbReference type="PROSITE" id="PS50110">
    <property type="entry name" value="RESPONSE_REGULATORY"/>
    <property type="match status" value="1"/>
</dbReference>
<feature type="domain" description="Histidine kinase" evidence="14">
    <location>
        <begin position="620"/>
        <end position="833"/>
    </location>
</feature>
<evidence type="ECO:0000256" key="4">
    <source>
        <dbReference type="ARBA" id="ARBA00022475"/>
    </source>
</evidence>
<evidence type="ECO:0000256" key="5">
    <source>
        <dbReference type="ARBA" id="ARBA00022553"/>
    </source>
</evidence>
<evidence type="ECO:0000259" key="18">
    <source>
        <dbReference type="PROSITE" id="PS50885"/>
    </source>
</evidence>
<accession>A0A2S2CMF1</accession>
<dbReference type="InterPro" id="IPR036890">
    <property type="entry name" value="HATPase_C_sf"/>
</dbReference>
<dbReference type="CDD" id="cd00130">
    <property type="entry name" value="PAS"/>
    <property type="match status" value="2"/>
</dbReference>
<dbReference type="SMART" id="SM00448">
    <property type="entry name" value="REC"/>
    <property type="match status" value="1"/>
</dbReference>
<dbReference type="PROSITE" id="PS50112">
    <property type="entry name" value="PAS"/>
    <property type="match status" value="2"/>
</dbReference>
<dbReference type="NCBIfam" id="TIGR00229">
    <property type="entry name" value="sensory_box"/>
    <property type="match status" value="1"/>
</dbReference>
<organism evidence="19 20">
    <name type="scientific">Azospirillum thermophilum</name>
    <dbReference type="NCBI Taxonomy" id="2202148"/>
    <lineage>
        <taxon>Bacteria</taxon>
        <taxon>Pseudomonadati</taxon>
        <taxon>Pseudomonadota</taxon>
        <taxon>Alphaproteobacteria</taxon>
        <taxon>Rhodospirillales</taxon>
        <taxon>Azospirillaceae</taxon>
        <taxon>Azospirillum</taxon>
    </lineage>
</organism>
<sequence>MSLLHRLLLLVFLALVPAAVIEIHNEIQLRAAREADVREGLLRLAGLFAGEQERLVEGIRQILFGISQAAVVQEGRVRECQAYLDRLRPGLPPFLRIGVTDRAGDLRCSSDHETVGMPVGDRQHVRDAIAGGGFVVGETIDTRPGGRSVLPMALAVQDEGGAVTGVVTALIDLAWLTRLLAQRPLPPDTVVMLFDRRGTVVARIPEAPREIGRPLPDGQFEALTAGRDPFVAEWAPADGQARLFGVVPFVGGIPGLGVAVSVGRAHAMGPIEDAMVSALAVIAVVAAATLAAAWWGGNRFLRRPAAALVEAALRWRGGDLSARTGLAGERSEIGTIGRAFDGMAEALQRQAALRDEANALAHRAAAVLSSTTDGVFEVDRDWKVTFMNDRARELLGDGHDLTGHRLEETFPGAGRSVFAEQFRRAVQGMATVSFEAFYPPQSAWYAVRAFPSRDGLAVFFQDITELRQAEAARRRSEERFRAIFELAAVGIERLDPAGRYLDVNAKLCAILGYRRDELLGMSFLDLTDPDDLQAEQALLDRLTAGEIPSYAIEKRYRRRDGQVVWVRVTSSRVVVGATDEIGRIAIVEDITERKAMEQELRSAKDEAERANLAKSKFLAAASHDLRQPLQSLFFFSASLDPHVRSAAGREQLRHLHQGLDAMKELLESLLDVSRLDAGAVTPTMEDFAVSEILDSIDAAYAPLAAEKGLLWRVEGCEVPVRSDRLLLGRLVRNLVENAIRYTDSGTVRLRCRHEGERVAIEVQDTGIGIPPDHLERIFEEFHQVGNPERDRTQGLGLGLAIVRRLSHLLGHPVEVRSIHGRGSAFRVLVPVGQKAMPAAVAEPLRPDGRGRLAVLVDDDAIVLMGLRTVLSEWGYTVLAADGADQAMERLRAQARRPDIVIADYRLREGRVGTEVIRKVRERYGPEVPGVILTGETGTDCLLDAAAHGLPVIHKPVTPRELCMAVEQQLQAAV</sequence>
<feature type="domain" description="PAC" evidence="17">
    <location>
        <begin position="550"/>
        <end position="602"/>
    </location>
</feature>
<dbReference type="SUPFAM" id="SSF47384">
    <property type="entry name" value="Homodimeric domain of signal transducing histidine kinase"/>
    <property type="match status" value="1"/>
</dbReference>
<comment type="catalytic activity">
    <reaction evidence="1">
        <text>ATP + protein L-histidine = ADP + protein N-phospho-L-histidine.</text>
        <dbReference type="EC" id="2.7.13.3"/>
    </reaction>
</comment>
<keyword evidence="8 19" id="KW-0418">Kinase</keyword>
<reference evidence="20" key="1">
    <citation type="submission" date="2018-05" db="EMBL/GenBank/DDBJ databases">
        <title>Azospirillum thermophila sp. nov., a novel isolated from hot spring.</title>
        <authorList>
            <person name="Zhao Z."/>
        </authorList>
    </citation>
    <scope>NUCLEOTIDE SEQUENCE [LARGE SCALE GENOMIC DNA]</scope>
    <source>
        <strain evidence="20">CFH 70021</strain>
    </source>
</reference>
<dbReference type="Gene3D" id="3.30.565.10">
    <property type="entry name" value="Histidine kinase-like ATPase, C-terminal domain"/>
    <property type="match status" value="1"/>
</dbReference>
<dbReference type="EMBL" id="CP029352">
    <property type="protein sequence ID" value="AWK85550.1"/>
    <property type="molecule type" value="Genomic_DNA"/>
</dbReference>
<dbReference type="Pfam" id="PF00072">
    <property type="entry name" value="Response_reg"/>
    <property type="match status" value="1"/>
</dbReference>
<dbReference type="CDD" id="cd00082">
    <property type="entry name" value="HisKA"/>
    <property type="match status" value="1"/>
</dbReference>
<dbReference type="SUPFAM" id="SSF52172">
    <property type="entry name" value="CheY-like"/>
    <property type="match status" value="1"/>
</dbReference>
<keyword evidence="5 11" id="KW-0597">Phosphoprotein</keyword>
<dbReference type="InterPro" id="IPR033479">
    <property type="entry name" value="dCache_1"/>
</dbReference>
<dbReference type="InterPro" id="IPR003660">
    <property type="entry name" value="HAMP_dom"/>
</dbReference>
<dbReference type="FunFam" id="3.30.565.10:FF:000049">
    <property type="entry name" value="Two-component sensor histidine kinase"/>
    <property type="match status" value="1"/>
</dbReference>
<dbReference type="CDD" id="cd12915">
    <property type="entry name" value="PDC2_DGC_like"/>
    <property type="match status" value="1"/>
</dbReference>
<dbReference type="InterPro" id="IPR035965">
    <property type="entry name" value="PAS-like_dom_sf"/>
</dbReference>
<proteinExistence type="predicted"/>
<dbReference type="Pfam" id="PF00512">
    <property type="entry name" value="HisKA"/>
    <property type="match status" value="1"/>
</dbReference>
<evidence type="ECO:0000259" key="14">
    <source>
        <dbReference type="PROSITE" id="PS50109"/>
    </source>
</evidence>
<dbReference type="SUPFAM" id="SSF158472">
    <property type="entry name" value="HAMP domain-like"/>
    <property type="match status" value="1"/>
</dbReference>
<evidence type="ECO:0000256" key="2">
    <source>
        <dbReference type="ARBA" id="ARBA00004651"/>
    </source>
</evidence>
<dbReference type="EC" id="2.7.13.3" evidence="3"/>
<evidence type="ECO:0000256" key="13">
    <source>
        <dbReference type="SAM" id="Phobius"/>
    </source>
</evidence>
<evidence type="ECO:0000256" key="8">
    <source>
        <dbReference type="ARBA" id="ARBA00022777"/>
    </source>
</evidence>
<dbReference type="Gene3D" id="3.30.450.20">
    <property type="entry name" value="PAS domain"/>
    <property type="match status" value="4"/>
</dbReference>
<dbReference type="CDD" id="cd00156">
    <property type="entry name" value="REC"/>
    <property type="match status" value="1"/>
</dbReference>
<evidence type="ECO:0000313" key="20">
    <source>
        <dbReference type="Proteomes" id="UP000245629"/>
    </source>
</evidence>
<dbReference type="InterPro" id="IPR000700">
    <property type="entry name" value="PAS-assoc_C"/>
</dbReference>
<comment type="subcellular location">
    <subcellularLocation>
        <location evidence="2">Cell membrane</location>
        <topology evidence="2">Multi-pass membrane protein</topology>
    </subcellularLocation>
</comment>
<dbReference type="Gene3D" id="1.10.287.130">
    <property type="match status" value="1"/>
</dbReference>
<dbReference type="Gene3D" id="3.40.50.2300">
    <property type="match status" value="1"/>
</dbReference>
<dbReference type="InterPro" id="IPR001789">
    <property type="entry name" value="Sig_transdc_resp-reg_receiver"/>
</dbReference>
<dbReference type="SMART" id="SM00304">
    <property type="entry name" value="HAMP"/>
    <property type="match status" value="1"/>
</dbReference>
<dbReference type="InterPro" id="IPR000014">
    <property type="entry name" value="PAS"/>
</dbReference>
<dbReference type="InterPro" id="IPR004358">
    <property type="entry name" value="Sig_transdc_His_kin-like_C"/>
</dbReference>
<dbReference type="KEGG" id="azz:DEW08_04655"/>
<evidence type="ECO:0000256" key="9">
    <source>
        <dbReference type="ARBA" id="ARBA00022989"/>
    </source>
</evidence>
<dbReference type="SMART" id="SM00086">
    <property type="entry name" value="PAC"/>
    <property type="match status" value="1"/>
</dbReference>
<evidence type="ECO:0000259" key="17">
    <source>
        <dbReference type="PROSITE" id="PS50113"/>
    </source>
</evidence>
<name>A0A2S2CMF1_9PROT</name>
<dbReference type="Pfam" id="PF02518">
    <property type="entry name" value="HATPase_c"/>
    <property type="match status" value="1"/>
</dbReference>
<dbReference type="PROSITE" id="PS50109">
    <property type="entry name" value="HIS_KIN"/>
    <property type="match status" value="1"/>
</dbReference>
<dbReference type="Gene3D" id="6.10.340.10">
    <property type="match status" value="1"/>
</dbReference>
<dbReference type="Pfam" id="PF13426">
    <property type="entry name" value="PAS_9"/>
    <property type="match status" value="1"/>
</dbReference>
<dbReference type="InterPro" id="IPR005467">
    <property type="entry name" value="His_kinase_dom"/>
</dbReference>
<dbReference type="InterPro" id="IPR003594">
    <property type="entry name" value="HATPase_dom"/>
</dbReference>
<dbReference type="Pfam" id="PF02743">
    <property type="entry name" value="dCache_1"/>
    <property type="match status" value="1"/>
</dbReference>
<feature type="transmembrane region" description="Helical" evidence="13">
    <location>
        <begin position="243"/>
        <end position="262"/>
    </location>
</feature>
<feature type="modified residue" description="4-aspartylphosphate" evidence="11">
    <location>
        <position position="903"/>
    </location>
</feature>
<dbReference type="GO" id="GO:0005886">
    <property type="term" value="C:plasma membrane"/>
    <property type="evidence" value="ECO:0007669"/>
    <property type="project" value="UniProtKB-SubCell"/>
</dbReference>
<keyword evidence="4" id="KW-1003">Cell membrane</keyword>
<dbReference type="PRINTS" id="PR00344">
    <property type="entry name" value="BCTRLSENSOR"/>
</dbReference>
<dbReference type="SUPFAM" id="SSF55874">
    <property type="entry name" value="ATPase domain of HSP90 chaperone/DNA topoisomerase II/histidine kinase"/>
    <property type="match status" value="1"/>
</dbReference>
<feature type="transmembrane region" description="Helical" evidence="13">
    <location>
        <begin position="274"/>
        <end position="295"/>
    </location>
</feature>
<feature type="coiled-coil region" evidence="12">
    <location>
        <begin position="586"/>
        <end position="613"/>
    </location>
</feature>
<dbReference type="SMART" id="SM00091">
    <property type="entry name" value="PAS"/>
    <property type="match status" value="2"/>
</dbReference>
<evidence type="ECO:0000313" key="19">
    <source>
        <dbReference type="EMBL" id="AWK85550.1"/>
    </source>
</evidence>
<keyword evidence="20" id="KW-1185">Reference proteome</keyword>
<dbReference type="AlphaFoldDB" id="A0A2S2CMF1"/>
<feature type="domain" description="HAMP" evidence="18">
    <location>
        <begin position="299"/>
        <end position="352"/>
    </location>
</feature>
<feature type="domain" description="Response regulatory" evidence="15">
    <location>
        <begin position="852"/>
        <end position="969"/>
    </location>
</feature>
<dbReference type="InterPro" id="IPR013656">
    <property type="entry name" value="PAS_4"/>
</dbReference>
<evidence type="ECO:0000256" key="10">
    <source>
        <dbReference type="ARBA" id="ARBA00023136"/>
    </source>
</evidence>
<evidence type="ECO:0000256" key="7">
    <source>
        <dbReference type="ARBA" id="ARBA00022692"/>
    </source>
</evidence>
<dbReference type="CDD" id="cd12914">
    <property type="entry name" value="PDC1_DGC_like"/>
    <property type="match status" value="1"/>
</dbReference>
<dbReference type="PROSITE" id="PS50113">
    <property type="entry name" value="PAC"/>
    <property type="match status" value="1"/>
</dbReference>
<dbReference type="InterPro" id="IPR036097">
    <property type="entry name" value="HisK_dim/P_sf"/>
</dbReference>
<dbReference type="RefSeq" id="WP_109324868.1">
    <property type="nucleotide sequence ID" value="NZ_CP029352.1"/>
</dbReference>
<dbReference type="GO" id="GO:0000155">
    <property type="term" value="F:phosphorelay sensor kinase activity"/>
    <property type="evidence" value="ECO:0007669"/>
    <property type="project" value="InterPro"/>
</dbReference>
<dbReference type="PANTHER" id="PTHR43047:SF9">
    <property type="entry name" value="HISTIDINE KINASE"/>
    <property type="match status" value="1"/>
</dbReference>
<feature type="domain" description="PAS" evidence="16">
    <location>
        <begin position="360"/>
        <end position="396"/>
    </location>
</feature>
<gene>
    <name evidence="19" type="ORF">DEW08_04655</name>
</gene>
<keyword evidence="12" id="KW-0175">Coiled coil</keyword>
<feature type="domain" description="PAS" evidence="16">
    <location>
        <begin position="476"/>
        <end position="546"/>
    </location>
</feature>
<protein>
    <recommendedName>
        <fullName evidence="3">histidine kinase</fullName>
        <ecNumber evidence="3">2.7.13.3</ecNumber>
    </recommendedName>
</protein>
<dbReference type="SUPFAM" id="SSF55785">
    <property type="entry name" value="PYP-like sensor domain (PAS domain)"/>
    <property type="match status" value="2"/>
</dbReference>
<dbReference type="Pfam" id="PF00672">
    <property type="entry name" value="HAMP"/>
    <property type="match status" value="1"/>
</dbReference>
<dbReference type="SMART" id="SM00387">
    <property type="entry name" value="HATPase_c"/>
    <property type="match status" value="1"/>
</dbReference>
<evidence type="ECO:0000256" key="12">
    <source>
        <dbReference type="SAM" id="Coils"/>
    </source>
</evidence>
<dbReference type="InterPro" id="IPR011006">
    <property type="entry name" value="CheY-like_superfamily"/>
</dbReference>
<evidence type="ECO:0000256" key="11">
    <source>
        <dbReference type="PROSITE-ProRule" id="PRU00169"/>
    </source>
</evidence>
<keyword evidence="10 13" id="KW-0472">Membrane</keyword>
<dbReference type="Pfam" id="PF08448">
    <property type="entry name" value="PAS_4"/>
    <property type="match status" value="1"/>
</dbReference>
<dbReference type="PANTHER" id="PTHR43047">
    <property type="entry name" value="TWO-COMPONENT HISTIDINE PROTEIN KINASE"/>
    <property type="match status" value="1"/>
</dbReference>
<dbReference type="OrthoDB" id="7292918at2"/>
<evidence type="ECO:0000256" key="3">
    <source>
        <dbReference type="ARBA" id="ARBA00012438"/>
    </source>
</evidence>
<dbReference type="InterPro" id="IPR003661">
    <property type="entry name" value="HisK_dim/P_dom"/>
</dbReference>
<evidence type="ECO:0000259" key="16">
    <source>
        <dbReference type="PROSITE" id="PS50112"/>
    </source>
</evidence>
<evidence type="ECO:0000256" key="1">
    <source>
        <dbReference type="ARBA" id="ARBA00000085"/>
    </source>
</evidence>
<dbReference type="PROSITE" id="PS50885">
    <property type="entry name" value="HAMP"/>
    <property type="match status" value="1"/>
</dbReference>
<keyword evidence="7 13" id="KW-0812">Transmembrane</keyword>
<keyword evidence="9 13" id="KW-1133">Transmembrane helix</keyword>
<dbReference type="CDD" id="cd06225">
    <property type="entry name" value="HAMP"/>
    <property type="match status" value="1"/>
</dbReference>
<dbReference type="InterPro" id="IPR001610">
    <property type="entry name" value="PAC"/>
</dbReference>